<dbReference type="PANTHER" id="PTHR45138:SF9">
    <property type="entry name" value="DIGUANYLATE CYCLASE DGCM-RELATED"/>
    <property type="match status" value="1"/>
</dbReference>
<dbReference type="InterPro" id="IPR050469">
    <property type="entry name" value="Diguanylate_Cyclase"/>
</dbReference>
<dbReference type="InterPro" id="IPR029787">
    <property type="entry name" value="Nucleotide_cyclase"/>
</dbReference>
<feature type="region of interest" description="Disordered" evidence="3">
    <location>
        <begin position="379"/>
        <end position="400"/>
    </location>
</feature>
<evidence type="ECO:0000259" key="5">
    <source>
        <dbReference type="PROSITE" id="PS50887"/>
    </source>
</evidence>
<feature type="transmembrane region" description="Helical" evidence="4">
    <location>
        <begin position="117"/>
        <end position="138"/>
    </location>
</feature>
<dbReference type="EMBL" id="JBFOCI010000002">
    <property type="protein sequence ID" value="MEW9805823.1"/>
    <property type="molecule type" value="Genomic_DNA"/>
</dbReference>
<evidence type="ECO:0000256" key="1">
    <source>
        <dbReference type="ARBA" id="ARBA00012528"/>
    </source>
</evidence>
<keyword evidence="4" id="KW-0472">Membrane</keyword>
<keyword evidence="7" id="KW-1185">Reference proteome</keyword>
<accession>A0ABV3QY06</accession>
<evidence type="ECO:0000256" key="2">
    <source>
        <dbReference type="ARBA" id="ARBA00034247"/>
    </source>
</evidence>
<comment type="catalytic activity">
    <reaction evidence="2">
        <text>2 GTP = 3',3'-c-di-GMP + 2 diphosphate</text>
        <dbReference type="Rhea" id="RHEA:24898"/>
        <dbReference type="ChEBI" id="CHEBI:33019"/>
        <dbReference type="ChEBI" id="CHEBI:37565"/>
        <dbReference type="ChEBI" id="CHEBI:58805"/>
        <dbReference type="EC" id="2.7.7.65"/>
    </reaction>
</comment>
<name>A0ABV3QY06_9HYPH</name>
<feature type="transmembrane region" description="Helical" evidence="4">
    <location>
        <begin position="66"/>
        <end position="84"/>
    </location>
</feature>
<dbReference type="CDD" id="cd01949">
    <property type="entry name" value="GGDEF"/>
    <property type="match status" value="1"/>
</dbReference>
<comment type="caution">
    <text evidence="6">The sequence shown here is derived from an EMBL/GenBank/DDBJ whole genome shotgun (WGS) entry which is preliminary data.</text>
</comment>
<feature type="transmembrane region" description="Helical" evidence="4">
    <location>
        <begin position="34"/>
        <end position="54"/>
    </location>
</feature>
<dbReference type="Pfam" id="PF00990">
    <property type="entry name" value="GGDEF"/>
    <property type="match status" value="1"/>
</dbReference>
<dbReference type="Gene3D" id="3.30.70.270">
    <property type="match status" value="1"/>
</dbReference>
<reference evidence="6 7" key="1">
    <citation type="submission" date="2024-06" db="EMBL/GenBank/DDBJ databases">
        <authorList>
            <person name="Tuo L."/>
        </authorList>
    </citation>
    <scope>NUCLEOTIDE SEQUENCE [LARGE SCALE GENOMIC DNA]</scope>
    <source>
        <strain evidence="6 7">ZMM04-5</strain>
    </source>
</reference>
<keyword evidence="4" id="KW-1133">Transmembrane helix</keyword>
<dbReference type="PANTHER" id="PTHR45138">
    <property type="entry name" value="REGULATORY COMPONENTS OF SENSORY TRANSDUCTION SYSTEM"/>
    <property type="match status" value="1"/>
</dbReference>
<organism evidence="6 7">
    <name type="scientific">Mesorhizobium marinum</name>
    <dbReference type="NCBI Taxonomy" id="3228790"/>
    <lineage>
        <taxon>Bacteria</taxon>
        <taxon>Pseudomonadati</taxon>
        <taxon>Pseudomonadota</taxon>
        <taxon>Alphaproteobacteria</taxon>
        <taxon>Hyphomicrobiales</taxon>
        <taxon>Phyllobacteriaceae</taxon>
        <taxon>Mesorhizobium</taxon>
    </lineage>
</organism>
<dbReference type="Proteomes" id="UP001556196">
    <property type="component" value="Unassembled WGS sequence"/>
</dbReference>
<keyword evidence="4" id="KW-0812">Transmembrane</keyword>
<sequence>MSTGLFISLLNPAIALTLAAAFLLLWLNTRERGYLLLVVIAYAGSATGFLLQHFTLSIGFPATRMLSVGAFMASALCLTVAILARYNRPIPWPAFVVFAVGGFGAFAWFMFVQPDLTWRILSVNFAFGGISLVVAAEIRAVPNRGPIERLLIVLAALSGVNFIVRTVMVVALHGPYAGYEGFYSSLYWTTALLSHAVLSLLIALSLLTAEALDMLRTLRSESLTDPLSSLLNRRGFEAKASAMLDTCRASGLPAALVVADLDRFKALNDSHGHAAGDRVIAEFAARLRSAAGLRAVAGRLGGEEFAVLIPMADPAAARLFAEAVRTVFSAGSIDGLPGHVRVTASFGIAVHSIDETLDDLTRRADEALYHAKRDGRDSIRVSYQRTPEPPPPLEIVQRSA</sequence>
<dbReference type="NCBIfam" id="TIGR00254">
    <property type="entry name" value="GGDEF"/>
    <property type="match status" value="1"/>
</dbReference>
<feature type="transmembrane region" description="Helical" evidence="4">
    <location>
        <begin position="150"/>
        <end position="174"/>
    </location>
</feature>
<evidence type="ECO:0000256" key="3">
    <source>
        <dbReference type="SAM" id="MobiDB-lite"/>
    </source>
</evidence>
<dbReference type="SUPFAM" id="SSF55073">
    <property type="entry name" value="Nucleotide cyclase"/>
    <property type="match status" value="1"/>
</dbReference>
<gene>
    <name evidence="6" type="ORF">ABUE31_07505</name>
</gene>
<protein>
    <recommendedName>
        <fullName evidence="1">diguanylate cyclase</fullName>
        <ecNumber evidence="1">2.7.7.65</ecNumber>
    </recommendedName>
</protein>
<dbReference type="SMART" id="SM00267">
    <property type="entry name" value="GGDEF"/>
    <property type="match status" value="1"/>
</dbReference>
<proteinExistence type="predicted"/>
<feature type="transmembrane region" description="Helical" evidence="4">
    <location>
        <begin position="186"/>
        <end position="209"/>
    </location>
</feature>
<dbReference type="PROSITE" id="PS50887">
    <property type="entry name" value="GGDEF"/>
    <property type="match status" value="1"/>
</dbReference>
<dbReference type="RefSeq" id="WP_367722907.1">
    <property type="nucleotide sequence ID" value="NZ_JBFOCI010000002.1"/>
</dbReference>
<feature type="transmembrane region" description="Helical" evidence="4">
    <location>
        <begin position="6"/>
        <end position="27"/>
    </location>
</feature>
<evidence type="ECO:0000313" key="6">
    <source>
        <dbReference type="EMBL" id="MEW9805823.1"/>
    </source>
</evidence>
<dbReference type="InterPro" id="IPR043128">
    <property type="entry name" value="Rev_trsase/Diguanyl_cyclase"/>
</dbReference>
<feature type="transmembrane region" description="Helical" evidence="4">
    <location>
        <begin position="91"/>
        <end position="111"/>
    </location>
</feature>
<evidence type="ECO:0000256" key="4">
    <source>
        <dbReference type="SAM" id="Phobius"/>
    </source>
</evidence>
<dbReference type="EC" id="2.7.7.65" evidence="1"/>
<feature type="domain" description="GGDEF" evidence="5">
    <location>
        <begin position="252"/>
        <end position="384"/>
    </location>
</feature>
<dbReference type="InterPro" id="IPR000160">
    <property type="entry name" value="GGDEF_dom"/>
</dbReference>
<evidence type="ECO:0000313" key="7">
    <source>
        <dbReference type="Proteomes" id="UP001556196"/>
    </source>
</evidence>